<sequence length="197" mass="20928">MSDDQDRSPAPAEPGATSPAPAETAPAEAAATRDAANENRLILELKDGRVTIELLPDLAPLHVERIKTLARRGFYDGTPFHRVIEGFMAQGGDPTGTGTGGSDLPNLPAEFSPPAKARFVRGTCGMARTADPNSANSQFFIMFAPAPHLDGQYTIWGRVVAGMEVMDRVKRGAGAHGQARDPDRIQRAVLLADAQEG</sequence>
<evidence type="ECO:0000256" key="1">
    <source>
        <dbReference type="ARBA" id="ARBA00007365"/>
    </source>
</evidence>
<feature type="compositionally biased region" description="Low complexity" evidence="5">
    <location>
        <begin position="9"/>
        <end position="33"/>
    </location>
</feature>
<dbReference type="Proteomes" id="UP001519924">
    <property type="component" value="Unassembled WGS sequence"/>
</dbReference>
<name>A0ABS7F336_9PROT</name>
<comment type="function">
    <text evidence="4">PPIases accelerate the folding of proteins. It catalyzes the cis-trans isomerization of proline imidic peptide bonds in oligopeptides.</text>
</comment>
<evidence type="ECO:0000313" key="7">
    <source>
        <dbReference type="EMBL" id="MBW8270020.1"/>
    </source>
</evidence>
<feature type="region of interest" description="Disordered" evidence="5">
    <location>
        <begin position="1"/>
        <end position="33"/>
    </location>
</feature>
<dbReference type="InterPro" id="IPR002130">
    <property type="entry name" value="Cyclophilin-type_PPIase_dom"/>
</dbReference>
<keyword evidence="3 4" id="KW-0413">Isomerase</keyword>
<feature type="domain" description="PPIase cyclophilin-type" evidence="6">
    <location>
        <begin position="48"/>
        <end position="196"/>
    </location>
</feature>
<comment type="catalytic activity">
    <reaction evidence="4">
        <text>[protein]-peptidylproline (omega=180) = [protein]-peptidylproline (omega=0)</text>
        <dbReference type="Rhea" id="RHEA:16237"/>
        <dbReference type="Rhea" id="RHEA-COMP:10747"/>
        <dbReference type="Rhea" id="RHEA-COMP:10748"/>
        <dbReference type="ChEBI" id="CHEBI:83833"/>
        <dbReference type="ChEBI" id="CHEBI:83834"/>
        <dbReference type="EC" id="5.2.1.8"/>
    </reaction>
</comment>
<dbReference type="PANTHER" id="PTHR45625:SF4">
    <property type="entry name" value="PEPTIDYLPROLYL ISOMERASE DOMAIN AND WD REPEAT-CONTAINING PROTEIN 1"/>
    <property type="match status" value="1"/>
</dbReference>
<dbReference type="GO" id="GO:0016853">
    <property type="term" value="F:isomerase activity"/>
    <property type="evidence" value="ECO:0007669"/>
    <property type="project" value="UniProtKB-KW"/>
</dbReference>
<dbReference type="CDD" id="cd00317">
    <property type="entry name" value="cyclophilin"/>
    <property type="match status" value="1"/>
</dbReference>
<dbReference type="InterPro" id="IPR044666">
    <property type="entry name" value="Cyclophilin_A-like"/>
</dbReference>
<evidence type="ECO:0000256" key="3">
    <source>
        <dbReference type="ARBA" id="ARBA00023235"/>
    </source>
</evidence>
<proteinExistence type="inferred from homology"/>
<dbReference type="Gene3D" id="2.40.100.10">
    <property type="entry name" value="Cyclophilin-like"/>
    <property type="match status" value="1"/>
</dbReference>
<accession>A0ABS7F336</accession>
<gene>
    <name evidence="7" type="ORF">K1J50_11035</name>
</gene>
<dbReference type="EMBL" id="JAHZUY010000027">
    <property type="protein sequence ID" value="MBW8270020.1"/>
    <property type="molecule type" value="Genomic_DNA"/>
</dbReference>
<keyword evidence="2 4" id="KW-0697">Rotamase</keyword>
<dbReference type="Pfam" id="PF00160">
    <property type="entry name" value="Pro_isomerase"/>
    <property type="match status" value="1"/>
</dbReference>
<comment type="similarity">
    <text evidence="1 4">Belongs to the cyclophilin-type PPIase family.</text>
</comment>
<dbReference type="PRINTS" id="PR00153">
    <property type="entry name" value="CSAPPISMRASE"/>
</dbReference>
<reference evidence="7 8" key="1">
    <citation type="submission" date="2021-08" db="EMBL/GenBank/DDBJ databases">
        <title>Caldovatus sediminis gen. nov., sp. nov., a moderately thermophilic bacterium isolated from a hot spring.</title>
        <authorList>
            <person name="Hu C.-J."/>
            <person name="Li W.-J."/>
            <person name="Xian W.-D."/>
        </authorList>
    </citation>
    <scope>NUCLEOTIDE SEQUENCE [LARGE SCALE GENOMIC DNA]</scope>
    <source>
        <strain evidence="7 8">SYSU G05006</strain>
    </source>
</reference>
<evidence type="ECO:0000259" key="6">
    <source>
        <dbReference type="PROSITE" id="PS50072"/>
    </source>
</evidence>
<dbReference type="EC" id="5.2.1.8" evidence="4"/>
<dbReference type="RefSeq" id="WP_220117767.1">
    <property type="nucleotide sequence ID" value="NZ_JAHZUY010000027.1"/>
</dbReference>
<organism evidence="7 8">
    <name type="scientific">Caldovatus aquaticus</name>
    <dbReference type="NCBI Taxonomy" id="2865671"/>
    <lineage>
        <taxon>Bacteria</taxon>
        <taxon>Pseudomonadati</taxon>
        <taxon>Pseudomonadota</taxon>
        <taxon>Alphaproteobacteria</taxon>
        <taxon>Acetobacterales</taxon>
        <taxon>Roseomonadaceae</taxon>
        <taxon>Caldovatus</taxon>
    </lineage>
</organism>
<comment type="caution">
    <text evidence="7">The sequence shown here is derived from an EMBL/GenBank/DDBJ whole genome shotgun (WGS) entry which is preliminary data.</text>
</comment>
<evidence type="ECO:0000313" key="8">
    <source>
        <dbReference type="Proteomes" id="UP001519924"/>
    </source>
</evidence>
<dbReference type="PROSITE" id="PS50072">
    <property type="entry name" value="CSA_PPIASE_2"/>
    <property type="match status" value="1"/>
</dbReference>
<evidence type="ECO:0000256" key="4">
    <source>
        <dbReference type="RuleBase" id="RU363019"/>
    </source>
</evidence>
<evidence type="ECO:0000256" key="5">
    <source>
        <dbReference type="SAM" id="MobiDB-lite"/>
    </source>
</evidence>
<dbReference type="InterPro" id="IPR020892">
    <property type="entry name" value="Cyclophilin-type_PPIase_CS"/>
</dbReference>
<protein>
    <recommendedName>
        <fullName evidence="4">Peptidyl-prolyl cis-trans isomerase</fullName>
        <shortName evidence="4">PPIase</shortName>
        <ecNumber evidence="4">5.2.1.8</ecNumber>
    </recommendedName>
</protein>
<evidence type="ECO:0000256" key="2">
    <source>
        <dbReference type="ARBA" id="ARBA00023110"/>
    </source>
</evidence>
<dbReference type="PANTHER" id="PTHR45625">
    <property type="entry name" value="PEPTIDYL-PROLYL CIS-TRANS ISOMERASE-RELATED"/>
    <property type="match status" value="1"/>
</dbReference>
<keyword evidence="8" id="KW-1185">Reference proteome</keyword>
<dbReference type="SUPFAM" id="SSF50891">
    <property type="entry name" value="Cyclophilin-like"/>
    <property type="match status" value="1"/>
</dbReference>
<dbReference type="InterPro" id="IPR029000">
    <property type="entry name" value="Cyclophilin-like_dom_sf"/>
</dbReference>
<dbReference type="PROSITE" id="PS00170">
    <property type="entry name" value="CSA_PPIASE_1"/>
    <property type="match status" value="1"/>
</dbReference>